<dbReference type="Proteomes" id="UP000824105">
    <property type="component" value="Unassembled WGS sequence"/>
</dbReference>
<name>A0A9D2JMW1_9FIRM</name>
<evidence type="ECO:0000256" key="4">
    <source>
        <dbReference type="ARBA" id="ARBA00022801"/>
    </source>
</evidence>
<feature type="domain" description="Peptidase S26" evidence="7">
    <location>
        <begin position="16"/>
        <end position="171"/>
    </location>
</feature>
<keyword evidence="4 6" id="KW-0378">Hydrolase</keyword>
<dbReference type="InterPro" id="IPR019533">
    <property type="entry name" value="Peptidase_S26"/>
</dbReference>
<reference evidence="8" key="1">
    <citation type="journal article" date="2021" name="PeerJ">
        <title>Extensive microbial diversity within the chicken gut microbiome revealed by metagenomics and culture.</title>
        <authorList>
            <person name="Gilroy R."/>
            <person name="Ravi A."/>
            <person name="Getino M."/>
            <person name="Pursley I."/>
            <person name="Horton D.L."/>
            <person name="Alikhan N.F."/>
            <person name="Baker D."/>
            <person name="Gharbi K."/>
            <person name="Hall N."/>
            <person name="Watson M."/>
            <person name="Adriaenssens E.M."/>
            <person name="Foster-Nyarko E."/>
            <person name="Jarju S."/>
            <person name="Secka A."/>
            <person name="Antonio M."/>
            <person name="Oren A."/>
            <person name="Chaudhuri R.R."/>
            <person name="La Ragione R."/>
            <person name="Hildebrand F."/>
            <person name="Pallen M.J."/>
        </authorList>
    </citation>
    <scope>NUCLEOTIDE SEQUENCE</scope>
    <source>
        <strain evidence="8">CHK188-11489</strain>
    </source>
</reference>
<dbReference type="PANTHER" id="PTHR43390">
    <property type="entry name" value="SIGNAL PEPTIDASE I"/>
    <property type="match status" value="1"/>
</dbReference>
<dbReference type="CDD" id="cd06530">
    <property type="entry name" value="S26_SPase_I"/>
    <property type="match status" value="1"/>
</dbReference>
<dbReference type="InterPro" id="IPR019756">
    <property type="entry name" value="Pept_S26A_signal_pept_1_Ser-AS"/>
</dbReference>
<dbReference type="Gene3D" id="2.10.109.10">
    <property type="entry name" value="Umud Fragment, subunit A"/>
    <property type="match status" value="1"/>
</dbReference>
<dbReference type="SUPFAM" id="SSF51306">
    <property type="entry name" value="LexA/Signal peptidase"/>
    <property type="match status" value="1"/>
</dbReference>
<evidence type="ECO:0000256" key="5">
    <source>
        <dbReference type="PIRSR" id="PIRSR600223-1"/>
    </source>
</evidence>
<sequence length="181" mass="20593">MARTFKERFRRNRETLEWYDALAVAVAVIALIFTFAVRIVQVDGSSMNPTLYDGDRVLIAAFLQPQYEDVVVVDSYIPYGKPLVKRVIGKEGDVIDIDFEQGIVYRNGEALEEPYIAEPTWMQESVNFPITVPKGCLFLMGDNRNQSKDSRDREIGCVDERDVLGVALYRVMPFEAMGVIE</sequence>
<feature type="transmembrane region" description="Helical" evidence="6">
    <location>
        <begin position="21"/>
        <end position="40"/>
    </location>
</feature>
<evidence type="ECO:0000313" key="8">
    <source>
        <dbReference type="EMBL" id="HIZ61340.1"/>
    </source>
</evidence>
<dbReference type="GO" id="GO:0006465">
    <property type="term" value="P:signal peptide processing"/>
    <property type="evidence" value="ECO:0007669"/>
    <property type="project" value="InterPro"/>
</dbReference>
<dbReference type="PANTHER" id="PTHR43390:SF1">
    <property type="entry name" value="CHLOROPLAST PROCESSING PEPTIDASE"/>
    <property type="match status" value="1"/>
</dbReference>
<dbReference type="InterPro" id="IPR036286">
    <property type="entry name" value="LexA/Signal_pep-like_sf"/>
</dbReference>
<proteinExistence type="inferred from homology"/>
<dbReference type="GO" id="GO:0004252">
    <property type="term" value="F:serine-type endopeptidase activity"/>
    <property type="evidence" value="ECO:0007669"/>
    <property type="project" value="InterPro"/>
</dbReference>
<dbReference type="AlphaFoldDB" id="A0A9D2JMW1"/>
<gene>
    <name evidence="8" type="primary">lepB</name>
    <name evidence="8" type="ORF">H9724_01035</name>
</gene>
<protein>
    <recommendedName>
        <fullName evidence="6">Signal peptidase I</fullName>
        <ecNumber evidence="6">3.4.21.89</ecNumber>
    </recommendedName>
</protein>
<keyword evidence="3 6" id="KW-0645">Protease</keyword>
<keyword evidence="6" id="KW-1133">Transmembrane helix</keyword>
<evidence type="ECO:0000256" key="2">
    <source>
        <dbReference type="ARBA" id="ARBA00009370"/>
    </source>
</evidence>
<dbReference type="GO" id="GO:0005886">
    <property type="term" value="C:plasma membrane"/>
    <property type="evidence" value="ECO:0007669"/>
    <property type="project" value="UniProtKB-SubCell"/>
</dbReference>
<evidence type="ECO:0000256" key="3">
    <source>
        <dbReference type="ARBA" id="ARBA00022670"/>
    </source>
</evidence>
<evidence type="ECO:0000256" key="6">
    <source>
        <dbReference type="RuleBase" id="RU362042"/>
    </source>
</evidence>
<dbReference type="PROSITE" id="PS00501">
    <property type="entry name" value="SPASE_I_1"/>
    <property type="match status" value="1"/>
</dbReference>
<comment type="catalytic activity">
    <reaction evidence="6">
        <text>Cleavage of hydrophobic, N-terminal signal or leader sequences from secreted and periplasmic proteins.</text>
        <dbReference type="EC" id="3.4.21.89"/>
    </reaction>
</comment>
<feature type="active site" evidence="5">
    <location>
        <position position="85"/>
    </location>
</feature>
<dbReference type="EC" id="3.4.21.89" evidence="6"/>
<dbReference type="PRINTS" id="PR00727">
    <property type="entry name" value="LEADERPTASE"/>
</dbReference>
<dbReference type="GO" id="GO:0009003">
    <property type="term" value="F:signal peptidase activity"/>
    <property type="evidence" value="ECO:0007669"/>
    <property type="project" value="UniProtKB-EC"/>
</dbReference>
<reference evidence="8" key="2">
    <citation type="submission" date="2021-04" db="EMBL/GenBank/DDBJ databases">
        <authorList>
            <person name="Gilroy R."/>
        </authorList>
    </citation>
    <scope>NUCLEOTIDE SEQUENCE</scope>
    <source>
        <strain evidence="8">CHK188-11489</strain>
    </source>
</reference>
<comment type="similarity">
    <text evidence="2 6">Belongs to the peptidase S26 family.</text>
</comment>
<comment type="subcellular location">
    <subcellularLocation>
        <location evidence="1">Cell membrane</location>
        <topology evidence="1">Single-pass type II membrane protein</topology>
    </subcellularLocation>
    <subcellularLocation>
        <location evidence="6">Membrane</location>
        <topology evidence="6">Single-pass type II membrane protein</topology>
    </subcellularLocation>
</comment>
<keyword evidence="6" id="KW-0812">Transmembrane</keyword>
<evidence type="ECO:0000256" key="1">
    <source>
        <dbReference type="ARBA" id="ARBA00004401"/>
    </source>
</evidence>
<dbReference type="EMBL" id="DXBF01000009">
    <property type="protein sequence ID" value="HIZ61340.1"/>
    <property type="molecule type" value="Genomic_DNA"/>
</dbReference>
<keyword evidence="6" id="KW-0472">Membrane</keyword>
<comment type="caution">
    <text evidence="8">The sequence shown here is derived from an EMBL/GenBank/DDBJ whole genome shotgun (WGS) entry which is preliminary data.</text>
</comment>
<evidence type="ECO:0000259" key="7">
    <source>
        <dbReference type="Pfam" id="PF10502"/>
    </source>
</evidence>
<dbReference type="InterPro" id="IPR000223">
    <property type="entry name" value="Pept_S26A_signal_pept_1"/>
</dbReference>
<dbReference type="Pfam" id="PF10502">
    <property type="entry name" value="Peptidase_S26"/>
    <property type="match status" value="1"/>
</dbReference>
<feature type="active site" evidence="5">
    <location>
        <position position="46"/>
    </location>
</feature>
<evidence type="ECO:0000313" key="9">
    <source>
        <dbReference type="Proteomes" id="UP000824105"/>
    </source>
</evidence>
<organism evidence="8 9">
    <name type="scientific">Candidatus Gemmiger avistercoris</name>
    <dbReference type="NCBI Taxonomy" id="2838606"/>
    <lineage>
        <taxon>Bacteria</taxon>
        <taxon>Bacillati</taxon>
        <taxon>Bacillota</taxon>
        <taxon>Clostridia</taxon>
        <taxon>Eubacteriales</taxon>
        <taxon>Gemmiger</taxon>
    </lineage>
</organism>
<dbReference type="NCBIfam" id="TIGR02227">
    <property type="entry name" value="sigpep_I_bact"/>
    <property type="match status" value="1"/>
</dbReference>
<accession>A0A9D2JMW1</accession>